<gene>
    <name evidence="2" type="ORF">WDJ61_03755</name>
</gene>
<feature type="transmembrane region" description="Helical" evidence="1">
    <location>
        <begin position="143"/>
        <end position="162"/>
    </location>
</feature>
<keyword evidence="1" id="KW-0812">Transmembrane</keyword>
<dbReference type="Pfam" id="PF12730">
    <property type="entry name" value="ABC2_membrane_4"/>
    <property type="match status" value="1"/>
</dbReference>
<evidence type="ECO:0000313" key="2">
    <source>
        <dbReference type="EMBL" id="WXB93776.1"/>
    </source>
</evidence>
<evidence type="ECO:0000313" key="3">
    <source>
        <dbReference type="Proteomes" id="UP001387364"/>
    </source>
</evidence>
<dbReference type="RefSeq" id="WP_338753262.1">
    <property type="nucleotide sequence ID" value="NZ_CP147404.1"/>
</dbReference>
<keyword evidence="1" id="KW-0472">Membrane</keyword>
<dbReference type="Proteomes" id="UP001387364">
    <property type="component" value="Chromosome"/>
</dbReference>
<feature type="transmembrane region" description="Helical" evidence="1">
    <location>
        <begin position="56"/>
        <end position="78"/>
    </location>
</feature>
<keyword evidence="3" id="KW-1185">Reference proteome</keyword>
<sequence>MMNLWKAEWLKLKHSKLILLAIALPMFAVIQGKFFTSATLEGVKDPVYEIYFIGSMVLFSWLVYPLLAAIVIVMIARVEHSGDGWKQLLALPVSRTSVYCVKFFISMGILLFSLVVLYIGIWIGGATFPQAGAFPAFDLFKQLVKYFVASFPMISVLFFFSYRFQHTGIPLGIGIGLSLPAIMIGQSERFWIYYPWSYPMTSALADPADLGIKATIMYGLSIGMLVTLFFVGLARFRLKDII</sequence>
<feature type="transmembrane region" description="Helical" evidence="1">
    <location>
        <begin position="214"/>
        <end position="236"/>
    </location>
</feature>
<organism evidence="2 3">
    <name type="scientific">Bacillus kandeliae</name>
    <dbReference type="NCBI Taxonomy" id="3129297"/>
    <lineage>
        <taxon>Bacteria</taxon>
        <taxon>Bacillati</taxon>
        <taxon>Bacillota</taxon>
        <taxon>Bacilli</taxon>
        <taxon>Bacillales</taxon>
        <taxon>Bacillaceae</taxon>
        <taxon>Bacillus</taxon>
    </lineage>
</organism>
<feature type="transmembrane region" description="Helical" evidence="1">
    <location>
        <begin position="169"/>
        <end position="194"/>
    </location>
</feature>
<evidence type="ECO:0000256" key="1">
    <source>
        <dbReference type="SAM" id="Phobius"/>
    </source>
</evidence>
<reference evidence="2 3" key="1">
    <citation type="submission" date="2024-02" db="EMBL/GenBank/DDBJ databases">
        <title>Seven novel Bacillus-like species.</title>
        <authorList>
            <person name="Liu G."/>
        </authorList>
    </citation>
    <scope>NUCLEOTIDE SEQUENCE [LARGE SCALE GENOMIC DNA]</scope>
    <source>
        <strain evidence="2 3">FJAT-52991</strain>
    </source>
</reference>
<keyword evidence="1" id="KW-1133">Transmembrane helix</keyword>
<protein>
    <submittedName>
        <fullName evidence="2">ABC transporter permease</fullName>
    </submittedName>
</protein>
<accession>A0ABZ2N7R4</accession>
<name>A0ABZ2N7R4_9BACI</name>
<dbReference type="CDD" id="cd21809">
    <property type="entry name" value="ABC-2_lan_permease-like"/>
    <property type="match status" value="1"/>
</dbReference>
<dbReference type="EMBL" id="CP147404">
    <property type="protein sequence ID" value="WXB93776.1"/>
    <property type="molecule type" value="Genomic_DNA"/>
</dbReference>
<feature type="transmembrane region" description="Helical" evidence="1">
    <location>
        <begin position="99"/>
        <end position="123"/>
    </location>
</feature>
<proteinExistence type="predicted"/>